<reference evidence="2" key="1">
    <citation type="submission" date="2021-09" db="EMBL/GenBank/DDBJ databases">
        <authorList>
            <consortium name="Pathogen Informatics"/>
        </authorList>
    </citation>
    <scope>NUCLEOTIDE SEQUENCE</scope>
</reference>
<dbReference type="Proteomes" id="UP000746747">
    <property type="component" value="Unassembled WGS sequence"/>
</dbReference>
<sequence length="69" mass="7757">MDDVAARLCGAPFAPVGRSIFPTRAWCSPSHIFRNNCSLDHHRGTTPVTTDRPPSTFAHLENFNNYQQK</sequence>
<accession>A0A8J2PSC2</accession>
<dbReference type="EMBL" id="CAKAEH010001242">
    <property type="protein sequence ID" value="CAG9533372.1"/>
    <property type="molecule type" value="Genomic_DNA"/>
</dbReference>
<evidence type="ECO:0000256" key="1">
    <source>
        <dbReference type="SAM" id="MobiDB-lite"/>
    </source>
</evidence>
<evidence type="ECO:0000313" key="2">
    <source>
        <dbReference type="EMBL" id="CAG9533372.1"/>
    </source>
</evidence>
<protein>
    <submittedName>
        <fullName evidence="2">Uncharacterized protein</fullName>
    </submittedName>
</protein>
<organism evidence="2 3">
    <name type="scientific">Cercopithifilaria johnstoni</name>
    <dbReference type="NCBI Taxonomy" id="2874296"/>
    <lineage>
        <taxon>Eukaryota</taxon>
        <taxon>Metazoa</taxon>
        <taxon>Ecdysozoa</taxon>
        <taxon>Nematoda</taxon>
        <taxon>Chromadorea</taxon>
        <taxon>Rhabditida</taxon>
        <taxon>Spirurina</taxon>
        <taxon>Spiruromorpha</taxon>
        <taxon>Filarioidea</taxon>
        <taxon>Onchocercidae</taxon>
        <taxon>Cercopithifilaria</taxon>
    </lineage>
</organism>
<gene>
    <name evidence="2" type="ORF">CJOHNSTONI_LOCUS3606</name>
</gene>
<proteinExistence type="predicted"/>
<name>A0A8J2PSC2_9BILA</name>
<feature type="region of interest" description="Disordered" evidence="1">
    <location>
        <begin position="44"/>
        <end position="69"/>
    </location>
</feature>
<dbReference type="AlphaFoldDB" id="A0A8J2PSC2"/>
<keyword evidence="3" id="KW-1185">Reference proteome</keyword>
<evidence type="ECO:0000313" key="3">
    <source>
        <dbReference type="Proteomes" id="UP000746747"/>
    </source>
</evidence>
<comment type="caution">
    <text evidence="2">The sequence shown here is derived from an EMBL/GenBank/DDBJ whole genome shotgun (WGS) entry which is preliminary data.</text>
</comment>